<dbReference type="GO" id="GO:0003955">
    <property type="term" value="F:NAD(P)H dehydrogenase (quinone) activity"/>
    <property type="evidence" value="ECO:0007669"/>
    <property type="project" value="InterPro"/>
</dbReference>
<dbReference type="InterPro" id="IPR005025">
    <property type="entry name" value="FMN_Rdtase-like_dom"/>
</dbReference>
<dbReference type="OrthoDB" id="9801479at2"/>
<dbReference type="EMBL" id="PVNH01000006">
    <property type="protein sequence ID" value="PRX46959.1"/>
    <property type="molecule type" value="Genomic_DNA"/>
</dbReference>
<dbReference type="GO" id="GO:0010181">
    <property type="term" value="F:FMN binding"/>
    <property type="evidence" value="ECO:0007669"/>
    <property type="project" value="InterPro"/>
</dbReference>
<dbReference type="PANTHER" id="PTHR30546">
    <property type="entry name" value="FLAVODOXIN-RELATED PROTEIN WRBA-RELATED"/>
    <property type="match status" value="1"/>
</dbReference>
<dbReference type="AlphaFoldDB" id="A0A2T0LT98"/>
<proteinExistence type="inferred from homology"/>
<reference evidence="3 4" key="1">
    <citation type="submission" date="2018-03" db="EMBL/GenBank/DDBJ databases">
        <title>Genomic Encyclopedia of Type Strains, Phase III (KMG-III): the genomes of soil and plant-associated and newly described type strains.</title>
        <authorList>
            <person name="Whitman W."/>
        </authorList>
    </citation>
    <scope>NUCLEOTIDE SEQUENCE [LARGE SCALE GENOMIC DNA]</scope>
    <source>
        <strain evidence="3 4">CGMCC 4.7125</strain>
    </source>
</reference>
<dbReference type="InterPro" id="IPR010089">
    <property type="entry name" value="Flavoprotein_WrbA-like"/>
</dbReference>
<feature type="domain" description="Flavodoxin-like" evidence="2">
    <location>
        <begin position="7"/>
        <end position="173"/>
    </location>
</feature>
<dbReference type="GO" id="GO:0016020">
    <property type="term" value="C:membrane"/>
    <property type="evidence" value="ECO:0007669"/>
    <property type="project" value="TreeGrafter"/>
</dbReference>
<evidence type="ECO:0000256" key="1">
    <source>
        <dbReference type="ARBA" id="ARBA00006961"/>
    </source>
</evidence>
<comment type="caution">
    <text evidence="3">The sequence shown here is derived from an EMBL/GenBank/DDBJ whole genome shotgun (WGS) entry which is preliminary data.</text>
</comment>
<dbReference type="Pfam" id="PF03358">
    <property type="entry name" value="FMN_red"/>
    <property type="match status" value="1"/>
</dbReference>
<dbReference type="InterPro" id="IPR029039">
    <property type="entry name" value="Flavoprotein-like_sf"/>
</dbReference>
<evidence type="ECO:0000313" key="3">
    <source>
        <dbReference type="EMBL" id="PRX46959.1"/>
    </source>
</evidence>
<organism evidence="3 4">
    <name type="scientific">Prauserella shujinwangii</name>
    <dbReference type="NCBI Taxonomy" id="1453103"/>
    <lineage>
        <taxon>Bacteria</taxon>
        <taxon>Bacillati</taxon>
        <taxon>Actinomycetota</taxon>
        <taxon>Actinomycetes</taxon>
        <taxon>Pseudonocardiales</taxon>
        <taxon>Pseudonocardiaceae</taxon>
        <taxon>Prauserella</taxon>
    </lineage>
</organism>
<dbReference type="NCBIfam" id="NF002999">
    <property type="entry name" value="PRK03767.1"/>
    <property type="match status" value="1"/>
</dbReference>
<comment type="similarity">
    <text evidence="1">Belongs to the WrbA family.</text>
</comment>
<dbReference type="RefSeq" id="WP_106179514.1">
    <property type="nucleotide sequence ID" value="NZ_PVNH01000006.1"/>
</dbReference>
<dbReference type="NCBIfam" id="TIGR01755">
    <property type="entry name" value="flav_wrbA"/>
    <property type="match status" value="1"/>
</dbReference>
<dbReference type="FunFam" id="3.40.50.360:FF:000001">
    <property type="entry name" value="NAD(P)H dehydrogenase (Quinone) FQR1-like"/>
    <property type="match status" value="1"/>
</dbReference>
<dbReference type="PROSITE" id="PS50902">
    <property type="entry name" value="FLAVODOXIN_LIKE"/>
    <property type="match status" value="1"/>
</dbReference>
<evidence type="ECO:0000313" key="4">
    <source>
        <dbReference type="Proteomes" id="UP000238362"/>
    </source>
</evidence>
<sequence>MTQAANVAVIYYSATGNLHRMAEAVAEGAEKAGAEVRVRKVAELAPPEAIASNPDWQAHVDSTKDVQIAEHDDLLWADAVIFGTPTRYGTPSAQLKQFIDTTGPLWKEGKLANKVYSVFVSTGTPHGGVESTVLSLSNVFYHWGGIIVPPGYTDPVQFEAGNPYAASYVAGAGPIGDTQLNASRYQGRRATEIATALRAAG</sequence>
<protein>
    <submittedName>
        <fullName evidence="3">NAD(P)H dehydrogenase (Quinone)</fullName>
    </submittedName>
</protein>
<dbReference type="Proteomes" id="UP000238362">
    <property type="component" value="Unassembled WGS sequence"/>
</dbReference>
<gene>
    <name evidence="3" type="ORF">B0I33_10656</name>
</gene>
<keyword evidence="4" id="KW-1185">Reference proteome</keyword>
<dbReference type="PANTHER" id="PTHR30546:SF23">
    <property type="entry name" value="FLAVOPROTEIN-LIKE PROTEIN YCP4-RELATED"/>
    <property type="match status" value="1"/>
</dbReference>
<dbReference type="Gene3D" id="3.40.50.360">
    <property type="match status" value="1"/>
</dbReference>
<accession>A0A2T0LT98</accession>
<name>A0A2T0LT98_9PSEU</name>
<evidence type="ECO:0000259" key="2">
    <source>
        <dbReference type="PROSITE" id="PS50902"/>
    </source>
</evidence>
<dbReference type="InterPro" id="IPR008254">
    <property type="entry name" value="Flavodoxin/NO_synth"/>
</dbReference>
<dbReference type="SUPFAM" id="SSF52218">
    <property type="entry name" value="Flavoproteins"/>
    <property type="match status" value="1"/>
</dbReference>